<dbReference type="Gene3D" id="1.10.472.20">
    <property type="entry name" value="Nitrile hydratase, beta subunit"/>
    <property type="match status" value="1"/>
</dbReference>
<evidence type="ECO:0000313" key="2">
    <source>
        <dbReference type="EMBL" id="RSB66847.1"/>
    </source>
</evidence>
<dbReference type="Proteomes" id="UP000277279">
    <property type="component" value="Unassembled WGS sequence"/>
</dbReference>
<dbReference type="EMBL" id="RJJT01000017">
    <property type="protein sequence ID" value="RSB66847.1"/>
    <property type="molecule type" value="Genomic_DNA"/>
</dbReference>
<gene>
    <name evidence="2" type="ORF">EFD55_22780</name>
    <name evidence="1" type="ORF">FHS26_004685</name>
</gene>
<dbReference type="NCBIfam" id="TIGR03889">
    <property type="entry name" value="nitrile_acc"/>
    <property type="match status" value="1"/>
</dbReference>
<organism evidence="2 3">
    <name type="scientific">Rhizobium pisi</name>
    <dbReference type="NCBI Taxonomy" id="574561"/>
    <lineage>
        <taxon>Bacteria</taxon>
        <taxon>Pseudomonadati</taxon>
        <taxon>Pseudomonadota</taxon>
        <taxon>Alphaproteobacteria</taxon>
        <taxon>Hyphomicrobiales</taxon>
        <taxon>Rhizobiaceae</taxon>
        <taxon>Rhizobium/Agrobacterium group</taxon>
        <taxon>Rhizobium</taxon>
    </lineage>
</organism>
<sequence>MRDGEPPFLEPWHAQAMAMADLLVKSGQVSSKSWAEALGAQISASAARGAADNSEAYFGAVLSALERLLANDGKVSAAELHEREHAWEEAYLRTPHGQPVKLD</sequence>
<dbReference type="AlphaFoldDB" id="A0A3R9AC83"/>
<dbReference type="InterPro" id="IPR023808">
    <property type="entry name" value="Nitrile_Hydratase_acc_put"/>
</dbReference>
<proteinExistence type="predicted"/>
<reference evidence="1 4" key="2">
    <citation type="submission" date="2020-08" db="EMBL/GenBank/DDBJ databases">
        <title>Genomic Encyclopedia of Type Strains, Phase III (KMG-III): the genomes of soil and plant-associated and newly described type strains.</title>
        <authorList>
            <person name="Whitman W."/>
        </authorList>
    </citation>
    <scope>NUCLEOTIDE SEQUENCE [LARGE SCALE GENOMIC DNA]</scope>
    <source>
        <strain evidence="1 4">CECT 4113</strain>
    </source>
</reference>
<dbReference type="Proteomes" id="UP000518315">
    <property type="component" value="Unassembled WGS sequence"/>
</dbReference>
<evidence type="ECO:0000313" key="4">
    <source>
        <dbReference type="Proteomes" id="UP000518315"/>
    </source>
</evidence>
<dbReference type="InterPro" id="IPR042262">
    <property type="entry name" value="CN_hydtase_beta_C"/>
</dbReference>
<dbReference type="InterPro" id="IPR008990">
    <property type="entry name" value="Elect_transpt_acc-like_dom_sf"/>
</dbReference>
<accession>A0A3R9AC83</accession>
<protein>
    <submittedName>
        <fullName evidence="2">Nitrile hydratase accessory protein</fullName>
    </submittedName>
</protein>
<keyword evidence="4" id="KW-1185">Reference proteome</keyword>
<dbReference type="OrthoDB" id="9811616at2"/>
<dbReference type="EMBL" id="JACHXH010000018">
    <property type="protein sequence ID" value="MBB3136927.1"/>
    <property type="molecule type" value="Genomic_DNA"/>
</dbReference>
<name>A0A3R9AC83_9HYPH</name>
<dbReference type="RefSeq" id="WP_125847588.1">
    <property type="nucleotide sequence ID" value="NZ_JACHXH010000018.1"/>
</dbReference>
<dbReference type="SUPFAM" id="SSF50090">
    <property type="entry name" value="Electron transport accessory proteins"/>
    <property type="match status" value="1"/>
</dbReference>
<evidence type="ECO:0000313" key="3">
    <source>
        <dbReference type="Proteomes" id="UP000277279"/>
    </source>
</evidence>
<comment type="caution">
    <text evidence="2">The sequence shown here is derived from an EMBL/GenBank/DDBJ whole genome shotgun (WGS) entry which is preliminary data.</text>
</comment>
<reference evidence="2 3" key="1">
    <citation type="submission" date="2018-11" db="EMBL/GenBank/DDBJ databases">
        <authorList>
            <person name="Huo Y."/>
        </authorList>
    </citation>
    <scope>NUCLEOTIDE SEQUENCE [LARGE SCALE GENOMIC DNA]</scope>
    <source>
        <strain evidence="2 3">DSM 30132</strain>
    </source>
</reference>
<evidence type="ECO:0000313" key="1">
    <source>
        <dbReference type="EMBL" id="MBB3136927.1"/>
    </source>
</evidence>